<feature type="compositionally biased region" description="Basic and acidic residues" evidence="1">
    <location>
        <begin position="71"/>
        <end position="82"/>
    </location>
</feature>
<dbReference type="AlphaFoldDB" id="A0A2T0LZ74"/>
<organism evidence="2 3">
    <name type="scientific">Prauserella shujinwangii</name>
    <dbReference type="NCBI Taxonomy" id="1453103"/>
    <lineage>
        <taxon>Bacteria</taxon>
        <taxon>Bacillati</taxon>
        <taxon>Actinomycetota</taxon>
        <taxon>Actinomycetes</taxon>
        <taxon>Pseudonocardiales</taxon>
        <taxon>Pseudonocardiaceae</taxon>
        <taxon>Prauserella</taxon>
    </lineage>
</organism>
<gene>
    <name evidence="2" type="ORF">B0I33_103455</name>
</gene>
<proteinExistence type="predicted"/>
<name>A0A2T0LZ74_9PSEU</name>
<dbReference type="EMBL" id="PVNH01000003">
    <property type="protein sequence ID" value="PRX49418.1"/>
    <property type="molecule type" value="Genomic_DNA"/>
</dbReference>
<reference evidence="2 3" key="1">
    <citation type="submission" date="2018-03" db="EMBL/GenBank/DDBJ databases">
        <title>Genomic Encyclopedia of Type Strains, Phase III (KMG-III): the genomes of soil and plant-associated and newly described type strains.</title>
        <authorList>
            <person name="Whitman W."/>
        </authorList>
    </citation>
    <scope>NUCLEOTIDE SEQUENCE [LARGE SCALE GENOMIC DNA]</scope>
    <source>
        <strain evidence="2 3">CGMCC 4.7125</strain>
    </source>
</reference>
<accession>A0A2T0LZ74</accession>
<keyword evidence="3" id="KW-1185">Reference proteome</keyword>
<comment type="caution">
    <text evidence="2">The sequence shown here is derived from an EMBL/GenBank/DDBJ whole genome shotgun (WGS) entry which is preliminary data.</text>
</comment>
<feature type="region of interest" description="Disordered" evidence="1">
    <location>
        <begin position="1"/>
        <end position="182"/>
    </location>
</feature>
<feature type="compositionally biased region" description="Basic residues" evidence="1">
    <location>
        <begin position="162"/>
        <end position="175"/>
    </location>
</feature>
<protein>
    <submittedName>
        <fullName evidence="2">Uncharacterized protein</fullName>
    </submittedName>
</protein>
<feature type="compositionally biased region" description="Basic residues" evidence="1">
    <location>
        <begin position="33"/>
        <end position="46"/>
    </location>
</feature>
<sequence length="290" mass="31262">MRGFGRTPLRDGSGPPGTRATAAPPSCGTAAGGRRRGPGCRRRRDRPRWFRASPACNRGSGPGEHVGMTRSAHDDELRREPAAARGSAPGVHPPPGPPCRSRRSRAPDGASTSATTKPGARRRTSTPRAATSLRRETPAAMSRAPRRHRATPRVCGPPGSGLRRRARSHAGRRSGRWSGSGRSWSRWGPLVGWWPGIGEGRARHRQRETCRGASGSVHTGIRGERSLSRRRNRLRALLACSCGNFAPLLRGDRSAPAAARLTQRPPGSSTHRPAVAGRWLFVPFSASRNR</sequence>
<feature type="compositionally biased region" description="Low complexity" evidence="1">
    <location>
        <begin position="12"/>
        <end position="26"/>
    </location>
</feature>
<evidence type="ECO:0000313" key="3">
    <source>
        <dbReference type="Proteomes" id="UP000238362"/>
    </source>
</evidence>
<evidence type="ECO:0000256" key="1">
    <source>
        <dbReference type="SAM" id="MobiDB-lite"/>
    </source>
</evidence>
<dbReference type="Proteomes" id="UP000238362">
    <property type="component" value="Unassembled WGS sequence"/>
</dbReference>
<evidence type="ECO:0000313" key="2">
    <source>
        <dbReference type="EMBL" id="PRX49418.1"/>
    </source>
</evidence>